<dbReference type="Proteomes" id="UP000215506">
    <property type="component" value="Unassembled WGS sequence"/>
</dbReference>
<proteinExistence type="predicted"/>
<organism evidence="1 2">
    <name type="scientific">Nocardia cerradoensis</name>
    <dbReference type="NCBI Taxonomy" id="85688"/>
    <lineage>
        <taxon>Bacteria</taxon>
        <taxon>Bacillati</taxon>
        <taxon>Actinomycetota</taxon>
        <taxon>Actinomycetes</taxon>
        <taxon>Mycobacteriales</taxon>
        <taxon>Nocardiaceae</taxon>
        <taxon>Nocardia</taxon>
    </lineage>
</organism>
<dbReference type="EMBL" id="NGAF01000054">
    <property type="protein sequence ID" value="OXR39880.1"/>
    <property type="molecule type" value="Genomic_DNA"/>
</dbReference>
<sequence length="63" mass="6795">MNREWTTPTEYLCLIAPAGCVDHRDPVGQVSDLLDRGVAQRLSARRAAAVRLGSQDEGSVLDG</sequence>
<comment type="caution">
    <text evidence="1">The sequence shown here is derived from an EMBL/GenBank/DDBJ whole genome shotgun (WGS) entry which is preliminary data.</text>
</comment>
<protein>
    <submittedName>
        <fullName evidence="1">Uncharacterized protein</fullName>
    </submittedName>
</protein>
<name>A0A231GTD1_9NOCA</name>
<reference evidence="1 2" key="1">
    <citation type="submission" date="2017-07" db="EMBL/GenBank/DDBJ databases">
        <title>First draft Genome Sequence of Nocardia cerradoensis isolated from human infection.</title>
        <authorList>
            <person name="Carrasco G."/>
        </authorList>
    </citation>
    <scope>NUCLEOTIDE SEQUENCE [LARGE SCALE GENOMIC DNA]</scope>
    <source>
        <strain evidence="1 2">CNM20130759</strain>
    </source>
</reference>
<evidence type="ECO:0000313" key="2">
    <source>
        <dbReference type="Proteomes" id="UP000215506"/>
    </source>
</evidence>
<dbReference type="AlphaFoldDB" id="A0A231GTD1"/>
<gene>
    <name evidence="1" type="ORF">B7C42_08055</name>
</gene>
<accession>A0A231GTD1</accession>
<keyword evidence="2" id="KW-1185">Reference proteome</keyword>
<evidence type="ECO:0000313" key="1">
    <source>
        <dbReference type="EMBL" id="OXR39880.1"/>
    </source>
</evidence>